<evidence type="ECO:0000313" key="6">
    <source>
        <dbReference type="EMBL" id="NMF89643.1"/>
    </source>
</evidence>
<dbReference type="Pfam" id="PF12838">
    <property type="entry name" value="Fer4_7"/>
    <property type="match status" value="1"/>
</dbReference>
<feature type="domain" description="4Fe-4S ferredoxin-type" evidence="5">
    <location>
        <begin position="187"/>
        <end position="216"/>
    </location>
</feature>
<feature type="domain" description="4Fe-4S ferredoxin-type" evidence="5">
    <location>
        <begin position="575"/>
        <end position="604"/>
    </location>
</feature>
<feature type="domain" description="4Fe-4S ferredoxin-type" evidence="5">
    <location>
        <begin position="336"/>
        <end position="365"/>
    </location>
</feature>
<evidence type="ECO:0000259" key="5">
    <source>
        <dbReference type="PROSITE" id="PS51379"/>
    </source>
</evidence>
<keyword evidence="1" id="KW-0004">4Fe-4S</keyword>
<dbReference type="PROSITE" id="PS00198">
    <property type="entry name" value="4FE4S_FER_1"/>
    <property type="match status" value="4"/>
</dbReference>
<keyword evidence="7" id="KW-1185">Reference proteome</keyword>
<dbReference type="PANTHER" id="PTHR43687">
    <property type="entry name" value="ADENYLYLSULFATE REDUCTASE, BETA SUBUNIT"/>
    <property type="match status" value="1"/>
</dbReference>
<dbReference type="PANTHER" id="PTHR43687:SF4">
    <property type="entry name" value="BLR5484 PROTEIN"/>
    <property type="match status" value="1"/>
</dbReference>
<dbReference type="InterPro" id="IPR050572">
    <property type="entry name" value="Fe-S_Ferredoxin"/>
</dbReference>
<dbReference type="Gene3D" id="3.30.70.20">
    <property type="match status" value="3"/>
</dbReference>
<gene>
    <name evidence="6" type="ORF">GPA26_14315</name>
</gene>
<dbReference type="InterPro" id="IPR017896">
    <property type="entry name" value="4Fe4S_Fe-S-bd"/>
</dbReference>
<keyword evidence="2" id="KW-0479">Metal-binding</keyword>
<evidence type="ECO:0000256" key="2">
    <source>
        <dbReference type="ARBA" id="ARBA00022723"/>
    </source>
</evidence>
<feature type="domain" description="4Fe-4S ferredoxin-type" evidence="5">
    <location>
        <begin position="544"/>
        <end position="573"/>
    </location>
</feature>
<name>A0ABX1MPD4_9RHOO</name>
<dbReference type="InterPro" id="IPR017900">
    <property type="entry name" value="4Fe4S_Fe_S_CS"/>
</dbReference>
<dbReference type="SUPFAM" id="SSF54862">
    <property type="entry name" value="4Fe-4S ferredoxins"/>
    <property type="match status" value="1"/>
</dbReference>
<accession>A0ABX1MPD4</accession>
<dbReference type="Pfam" id="PF00037">
    <property type="entry name" value="Fer4"/>
    <property type="match status" value="2"/>
</dbReference>
<evidence type="ECO:0000256" key="1">
    <source>
        <dbReference type="ARBA" id="ARBA00022485"/>
    </source>
</evidence>
<evidence type="ECO:0000256" key="4">
    <source>
        <dbReference type="ARBA" id="ARBA00023014"/>
    </source>
</evidence>
<protein>
    <submittedName>
        <fullName evidence="6">[Fe-S]-binding protein</fullName>
    </submittedName>
</protein>
<dbReference type="PROSITE" id="PS51379">
    <property type="entry name" value="4FE4S_FER_2"/>
    <property type="match status" value="4"/>
</dbReference>
<dbReference type="RefSeq" id="WP_169207013.1">
    <property type="nucleotide sequence ID" value="NZ_CP059560.1"/>
</dbReference>
<keyword evidence="4" id="KW-0411">Iron-sulfur</keyword>
<evidence type="ECO:0000313" key="7">
    <source>
        <dbReference type="Proteomes" id="UP000652074"/>
    </source>
</evidence>
<keyword evidence="3" id="KW-0408">Iron</keyword>
<organism evidence="6 7">
    <name type="scientific">Aromatoleum petrolei</name>
    <dbReference type="NCBI Taxonomy" id="76116"/>
    <lineage>
        <taxon>Bacteria</taxon>
        <taxon>Pseudomonadati</taxon>
        <taxon>Pseudomonadota</taxon>
        <taxon>Betaproteobacteria</taxon>
        <taxon>Rhodocyclales</taxon>
        <taxon>Rhodocyclaceae</taxon>
        <taxon>Aromatoleum</taxon>
    </lineage>
</organism>
<sequence length="685" mass="72541">MARQIRLCDCNRSFAVDEKALAAGIPGPLKVHHELCRREIGEFESALACGDVLVGCTQEAALFAEVAAERPAVRIDFFNLRENAGWSAEGRGATPKMAALLAAAMLPEPDPVAGVTLAAGRNLLIVGEAGAALGWAERLAGRFEVSVLLTGASRDAELPLERRYPVWSGAGVTLSGHLGAFDAVWAQQNPIDLDLCVRCNACIRACPEGAIGWDYQVDAARCRAHRACVAACGTVGAIDFARTDTRREGRFDLVLDLSPEALLRRVEPPQGYAAPGRDPLDQALAVQALDEFVGEFEKPRYVALDAKLCAHSRSRKAGCSNCIEACAAEAISSAGDAVRVDPYLCQGCGTCSTVCPTGALAPQYPRVEDVGLRVKTVLARYREAGGEDACLLFHSAEAGRALIERLARRGKGLPARVIPLELWSADAAGLDLMLGSLALGACQVAVLAAGTHDAAPLWAQAAHAQTILAGLGYAGEHLRVIEAEDWPALEAASWDWSPAQGVSRPASFRLVPRKRDTLDLALRHLHAVAPAPVTEIALKAGAPFGAVAVSDACTLCMACVGACPTGALSAAADAMRLGFLEKSCVQCGLCANACPESAVALTPRLRLDDAARRVVPLKEAEIFHCVRCGTAMGAKPMIDAMFARLAGHSMFASEAQRRRLHMCADCRVIDLMENENGAKAWNMTE</sequence>
<dbReference type="EMBL" id="WTVR01000027">
    <property type="protein sequence ID" value="NMF89643.1"/>
    <property type="molecule type" value="Genomic_DNA"/>
</dbReference>
<dbReference type="Proteomes" id="UP000652074">
    <property type="component" value="Unassembled WGS sequence"/>
</dbReference>
<reference evidence="6 7" key="1">
    <citation type="submission" date="2019-12" db="EMBL/GenBank/DDBJ databases">
        <title>Comparative genomics gives insights into the taxonomy of the Azoarcus-Aromatoleum group and reveals separate origins of nif in the plant-associated Azoarcus and non-plant-associated Aromatoleum sub-groups.</title>
        <authorList>
            <person name="Lafos M."/>
            <person name="Maluk M."/>
            <person name="Batista M."/>
            <person name="Junghare M."/>
            <person name="Carmona M."/>
            <person name="Faoro H."/>
            <person name="Cruz L.M."/>
            <person name="Battistoni F."/>
            <person name="De Souza E."/>
            <person name="Pedrosa F."/>
            <person name="Chen W.-M."/>
            <person name="Poole P.S."/>
            <person name="Dixon R.A."/>
            <person name="James E.K."/>
        </authorList>
    </citation>
    <scope>NUCLEOTIDE SEQUENCE [LARGE SCALE GENOMIC DNA]</scope>
    <source>
        <strain evidence="6 7">ToN1</strain>
    </source>
</reference>
<proteinExistence type="predicted"/>
<evidence type="ECO:0000256" key="3">
    <source>
        <dbReference type="ARBA" id="ARBA00023004"/>
    </source>
</evidence>
<comment type="caution">
    <text evidence="6">The sequence shown here is derived from an EMBL/GenBank/DDBJ whole genome shotgun (WGS) entry which is preliminary data.</text>
</comment>